<feature type="compositionally biased region" description="Basic and acidic residues" evidence="1">
    <location>
        <begin position="976"/>
        <end position="1002"/>
    </location>
</feature>
<accession>A0A7G2CLZ7</accession>
<name>A0A7G2CLZ7_9TRYP</name>
<sequence length="1047" mass="117311">MPSIAGAFPVLSSSPSYDDYVHLIDAFISTDAGLSPSAQSANETLYCMQPPDENKDKEFPMPNVNVVELLYPNGGEWGGEAAMQSVLAILSGGVSHLARHAPEMSYAAVVQELVNFLLLTPPPMVEKSVAELMKRTKKEEELQDSRRGFLVWPSALTPSLVLLLFHSHAVVHQWTLQVLLEMIGQMATESLSGETIEEVRLLRWRRLWQLGVQLLCIIKYIATTSPPLVVSEGSSLHDSKKSHKTYISDDRTVVLTRAVCGLLTVLTAVDQRLTTATAELGPGVADIKTHPIVILLLGGATLFQWYFRLSQDAARAYRSSHVAANPNKNNNYCSKPWEQKDSHKGKVVSSEITDAVSRQVLSKLANVLNTEMGKLPHTTRVNVERAIAKIGVHVLLDNAKGIPKDHIEEGWRWGRMYQWWYLLSLLNPPPPPPGCLAAPMKAAGWLIRILLLNIKNQFNFTTAAVEAKLRGTVFSADLEEKSVLDVAVYAVHSVFQTLGLALPKLLFSRYVHQLLEAEEKDYVGLAIGGTLVRQSTHAVSLLNLFLKMDIVCFQPGADGNNTDPIKPFLRVWQHYPTIVKQAVKLGVHASIVVGLFENSGALVFVTDLCPAWLLTVEVLEDCPTPLSKVLATFLNAMCQMIQEYKEDILRGLLASSRQHTSGVISFHSDNVEEEALSRLLSSGSNLPRIIHILHLSPARPLQRLAELMSHLFLQGLSDSVRTSYECEAGEWLWRCVILPQNELQQHFLALDSPVVDNLARAQGKRWLTYMTLCKLNSMRPNLLAVLWWMTALLLNVVELTSVEGFQLLDRIVTQLPNITYIPGKDRSEGEAEDTNKALTYANCIGENASVNLLQTETLYRIAKQVFILLLQKSQNFPQQSLVSAVLRVAGALPMECVQQDRQLQALATQHLVRLLHQLQITHQETIKRYAPPWLLAAIESASKTIDEHIAEQNKRFEQFEWEEKRLAQELEADKVQQRKDEEERTVNEARRQKELEKERAEAKPYVSTIPIPQPTDSVTGISRKGRTPSTRIAPMTPRCRRWRPLQR</sequence>
<feature type="region of interest" description="Disordered" evidence="1">
    <location>
        <begin position="976"/>
        <end position="1047"/>
    </location>
</feature>
<gene>
    <name evidence="2" type="ORF">ADEAN_000797100</name>
</gene>
<dbReference type="VEuPathDB" id="TriTrypDB:ADEAN_000797100"/>
<dbReference type="AlphaFoldDB" id="A0A7G2CLZ7"/>
<proteinExistence type="predicted"/>
<evidence type="ECO:0000313" key="2">
    <source>
        <dbReference type="EMBL" id="CAD2220449.1"/>
    </source>
</evidence>
<feature type="compositionally biased region" description="Basic residues" evidence="1">
    <location>
        <begin position="1038"/>
        <end position="1047"/>
    </location>
</feature>
<keyword evidence="3" id="KW-1185">Reference proteome</keyword>
<dbReference type="EMBL" id="LR877161">
    <property type="protein sequence ID" value="CAD2220449.1"/>
    <property type="molecule type" value="Genomic_DNA"/>
</dbReference>
<organism evidence="2 3">
    <name type="scientific">Angomonas deanei</name>
    <dbReference type="NCBI Taxonomy" id="59799"/>
    <lineage>
        <taxon>Eukaryota</taxon>
        <taxon>Discoba</taxon>
        <taxon>Euglenozoa</taxon>
        <taxon>Kinetoplastea</taxon>
        <taxon>Metakinetoplastina</taxon>
        <taxon>Trypanosomatida</taxon>
        <taxon>Trypanosomatidae</taxon>
        <taxon>Strigomonadinae</taxon>
        <taxon>Angomonas</taxon>
    </lineage>
</organism>
<reference evidence="2 3" key="1">
    <citation type="submission" date="2020-08" db="EMBL/GenBank/DDBJ databases">
        <authorList>
            <person name="Newling K."/>
            <person name="Davey J."/>
            <person name="Forrester S."/>
        </authorList>
    </citation>
    <scope>NUCLEOTIDE SEQUENCE [LARGE SCALE GENOMIC DNA]</scope>
    <source>
        <strain evidence="3">Crithidia deanei Carvalho (ATCC PRA-265)</strain>
    </source>
</reference>
<evidence type="ECO:0000313" key="3">
    <source>
        <dbReference type="Proteomes" id="UP000515908"/>
    </source>
</evidence>
<evidence type="ECO:0000256" key="1">
    <source>
        <dbReference type="SAM" id="MobiDB-lite"/>
    </source>
</evidence>
<protein>
    <submittedName>
        <fullName evidence="2">Uncharacterized protein</fullName>
    </submittedName>
</protein>
<dbReference type="Proteomes" id="UP000515908">
    <property type="component" value="Chromosome 17"/>
</dbReference>